<dbReference type="KEGG" id="nfl:COO91_01850"/>
<dbReference type="Gene3D" id="3.40.50.1010">
    <property type="entry name" value="5'-nuclease"/>
    <property type="match status" value="1"/>
</dbReference>
<dbReference type="EMBL" id="CP024785">
    <property type="protein sequence ID" value="AUB35957.1"/>
    <property type="molecule type" value="Genomic_DNA"/>
</dbReference>
<evidence type="ECO:0000313" key="2">
    <source>
        <dbReference type="EMBL" id="AUB35957.1"/>
    </source>
</evidence>
<reference evidence="2 3" key="1">
    <citation type="submission" date="2017-11" db="EMBL/GenBank/DDBJ databases">
        <title>Complete genome of a free-living desiccation-tolerant cyanobacterium and its photosynthetic adaptation to extreme terrestrial habitat.</title>
        <authorList>
            <person name="Shang J."/>
        </authorList>
    </citation>
    <scope>NUCLEOTIDE SEQUENCE [LARGE SCALE GENOMIC DNA]</scope>
    <source>
        <strain evidence="2 3">CCNUN1</strain>
    </source>
</reference>
<dbReference type="SUPFAM" id="SSF88723">
    <property type="entry name" value="PIN domain-like"/>
    <property type="match status" value="1"/>
</dbReference>
<dbReference type="PANTHER" id="PTHR36173:SF2">
    <property type="entry name" value="RIBONUCLEASE VAPC16"/>
    <property type="match status" value="1"/>
</dbReference>
<sequence>MRALLDTHAFLWWVTDDPQLSSTSRTIIADSGNILFLSVASVWEIVIKTKSGKLTLPEPVEEYIPNRLALNRFKSLDIQMIHTLQIANLPNIHRDPFDRILIAQSQVENLPIVTIDQKITQYSVKTIW</sequence>
<dbReference type="InterPro" id="IPR052919">
    <property type="entry name" value="TA_system_RNase"/>
</dbReference>
<dbReference type="AlphaFoldDB" id="A0A2K8SKL4"/>
<protein>
    <submittedName>
        <fullName evidence="2">PIN domain nuclease, a component of toxin-antitoxin system</fullName>
    </submittedName>
</protein>
<feature type="domain" description="PIN" evidence="1">
    <location>
        <begin position="4"/>
        <end position="122"/>
    </location>
</feature>
<dbReference type="Proteomes" id="UP000232003">
    <property type="component" value="Chromosome"/>
</dbReference>
<dbReference type="InterPro" id="IPR041705">
    <property type="entry name" value="PIN_Sll0205"/>
</dbReference>
<dbReference type="InterPro" id="IPR029060">
    <property type="entry name" value="PIN-like_dom_sf"/>
</dbReference>
<keyword evidence="3" id="KW-1185">Reference proteome</keyword>
<dbReference type="Pfam" id="PF01850">
    <property type="entry name" value="PIN"/>
    <property type="match status" value="1"/>
</dbReference>
<name>A0A2K8SKL4_9NOSO</name>
<gene>
    <name evidence="2" type="ORF">COO91_01850</name>
</gene>
<dbReference type="OrthoDB" id="9798990at2"/>
<evidence type="ECO:0000313" key="3">
    <source>
        <dbReference type="Proteomes" id="UP000232003"/>
    </source>
</evidence>
<dbReference type="CDD" id="cd09872">
    <property type="entry name" value="PIN_Sll0205-like"/>
    <property type="match status" value="1"/>
</dbReference>
<dbReference type="PANTHER" id="PTHR36173">
    <property type="entry name" value="RIBONUCLEASE VAPC16-RELATED"/>
    <property type="match status" value="1"/>
</dbReference>
<organism evidence="2 3">
    <name type="scientific">Nostoc flagelliforme CCNUN1</name>
    <dbReference type="NCBI Taxonomy" id="2038116"/>
    <lineage>
        <taxon>Bacteria</taxon>
        <taxon>Bacillati</taxon>
        <taxon>Cyanobacteriota</taxon>
        <taxon>Cyanophyceae</taxon>
        <taxon>Nostocales</taxon>
        <taxon>Nostocaceae</taxon>
        <taxon>Nostoc</taxon>
    </lineage>
</organism>
<accession>A0A2K8SKL4</accession>
<evidence type="ECO:0000259" key="1">
    <source>
        <dbReference type="Pfam" id="PF01850"/>
    </source>
</evidence>
<dbReference type="InterPro" id="IPR002716">
    <property type="entry name" value="PIN_dom"/>
</dbReference>
<proteinExistence type="predicted"/>
<dbReference type="RefSeq" id="WP_100898004.1">
    <property type="nucleotide sequence ID" value="NZ_CAWNNC010000001.1"/>
</dbReference>